<evidence type="ECO:0000256" key="1">
    <source>
        <dbReference type="ARBA" id="ARBA00004496"/>
    </source>
</evidence>
<dbReference type="AlphaFoldDB" id="A0A2K3YNY1"/>
<comment type="subunit">
    <text evidence="10">Forms a cyclic heterotetrameric complex composed of two molecules of XerC and two molecules of XerD.</text>
</comment>
<dbReference type="InterPro" id="IPR050090">
    <property type="entry name" value="Tyrosine_recombinase_XerCD"/>
</dbReference>
<evidence type="ECO:0000259" key="12">
    <source>
        <dbReference type="PROSITE" id="PS51898"/>
    </source>
</evidence>
<dbReference type="OrthoDB" id="9801717at2"/>
<keyword evidence="4 10" id="KW-0132">Cell division</keyword>
<dbReference type="InterPro" id="IPR004107">
    <property type="entry name" value="Integrase_SAM-like_N"/>
</dbReference>
<dbReference type="GO" id="GO:0051301">
    <property type="term" value="P:cell division"/>
    <property type="evidence" value="ECO:0007669"/>
    <property type="project" value="UniProtKB-UniRule"/>
</dbReference>
<dbReference type="SUPFAM" id="SSF47823">
    <property type="entry name" value="lambda integrase-like, N-terminal domain"/>
    <property type="match status" value="1"/>
</dbReference>
<reference evidence="14 15" key="1">
    <citation type="submission" date="2017-08" db="EMBL/GenBank/DDBJ databases">
        <title>Draft genome sequences of 64 type strains of genus Staph aureus.</title>
        <authorList>
            <person name="Cole K."/>
            <person name="Golubchik T."/>
            <person name="Russell J."/>
            <person name="Foster D."/>
            <person name="Llewelyn M."/>
            <person name="Wilson D."/>
            <person name="Crook D."/>
            <person name="Paul J."/>
        </authorList>
    </citation>
    <scope>NUCLEOTIDE SEQUENCE [LARGE SCALE GENOMIC DNA]</scope>
    <source>
        <strain evidence="14 15">DSM 21968</strain>
    </source>
</reference>
<dbReference type="GO" id="GO:0006313">
    <property type="term" value="P:DNA transposition"/>
    <property type="evidence" value="ECO:0007669"/>
    <property type="project" value="UniProtKB-UniRule"/>
</dbReference>
<comment type="caution">
    <text evidence="14">The sequence shown here is derived from an EMBL/GenBank/DDBJ whole genome shotgun (WGS) entry which is preliminary data.</text>
</comment>
<feature type="active site" evidence="10">
    <location>
        <position position="259"/>
    </location>
</feature>
<dbReference type="GO" id="GO:0003677">
    <property type="term" value="F:DNA binding"/>
    <property type="evidence" value="ECO:0007669"/>
    <property type="project" value="UniProtKB-UniRule"/>
</dbReference>
<evidence type="ECO:0000256" key="9">
    <source>
        <dbReference type="ARBA" id="ARBA00023306"/>
    </source>
</evidence>
<keyword evidence="5 10" id="KW-0159">Chromosome partition</keyword>
<feature type="active site" evidence="10">
    <location>
        <position position="163"/>
    </location>
</feature>
<keyword evidence="7 10" id="KW-0238">DNA-binding</keyword>
<keyword evidence="15" id="KW-1185">Reference proteome</keyword>
<evidence type="ECO:0000256" key="10">
    <source>
        <dbReference type="HAMAP-Rule" id="MF_01808"/>
    </source>
</evidence>
<dbReference type="Gene3D" id="1.10.150.130">
    <property type="match status" value="1"/>
</dbReference>
<feature type="active site" evidence="10">
    <location>
        <position position="187"/>
    </location>
</feature>
<dbReference type="GO" id="GO:0007059">
    <property type="term" value="P:chromosome segregation"/>
    <property type="evidence" value="ECO:0007669"/>
    <property type="project" value="UniProtKB-UniRule"/>
</dbReference>
<gene>
    <name evidence="10 14" type="primary">xerC</name>
    <name evidence="14" type="ORF">CD122_06815</name>
</gene>
<dbReference type="CDD" id="cd00798">
    <property type="entry name" value="INT_XerDC_C"/>
    <property type="match status" value="1"/>
</dbReference>
<dbReference type="HAMAP" id="MF_01808">
    <property type="entry name" value="Recomb_XerC_XerD"/>
    <property type="match status" value="1"/>
</dbReference>
<dbReference type="GO" id="GO:0005737">
    <property type="term" value="C:cytoplasm"/>
    <property type="evidence" value="ECO:0007669"/>
    <property type="project" value="UniProtKB-SubCell"/>
</dbReference>
<evidence type="ECO:0000256" key="8">
    <source>
        <dbReference type="ARBA" id="ARBA00023172"/>
    </source>
</evidence>
<dbReference type="InterPro" id="IPR002104">
    <property type="entry name" value="Integrase_catalytic"/>
</dbReference>
<dbReference type="PANTHER" id="PTHR30349:SF77">
    <property type="entry name" value="TYROSINE RECOMBINASE XERC"/>
    <property type="match status" value="1"/>
</dbReference>
<evidence type="ECO:0000256" key="5">
    <source>
        <dbReference type="ARBA" id="ARBA00022829"/>
    </source>
</evidence>
<dbReference type="NCBIfam" id="TIGR02224">
    <property type="entry name" value="recomb_XerC"/>
    <property type="match status" value="1"/>
</dbReference>
<feature type="active site" description="O-(3'-phospho-DNA)-tyrosine intermediate" evidence="10">
    <location>
        <position position="291"/>
    </location>
</feature>
<feature type="active site" evidence="10">
    <location>
        <position position="256"/>
    </location>
</feature>
<dbReference type="EMBL" id="PPRF01000040">
    <property type="protein sequence ID" value="PNZ27310.1"/>
    <property type="molecule type" value="Genomic_DNA"/>
</dbReference>
<evidence type="ECO:0000313" key="14">
    <source>
        <dbReference type="EMBL" id="PNZ27310.1"/>
    </source>
</evidence>
<dbReference type="PROSITE" id="PS51898">
    <property type="entry name" value="TYR_RECOMBINASE"/>
    <property type="match status" value="1"/>
</dbReference>
<evidence type="ECO:0000256" key="6">
    <source>
        <dbReference type="ARBA" id="ARBA00022908"/>
    </source>
</evidence>
<dbReference type="SUPFAM" id="SSF56349">
    <property type="entry name" value="DNA breaking-rejoining enzymes"/>
    <property type="match status" value="1"/>
</dbReference>
<protein>
    <recommendedName>
        <fullName evidence="10 11">Tyrosine recombinase XerC</fullName>
    </recommendedName>
</protein>
<keyword evidence="3 10" id="KW-0963">Cytoplasm</keyword>
<accession>A0A2K3YNY1</accession>
<sequence length="314" mass="36552">MQDPLSLCYNANDGGVFTLEQIQQQFLNMLKYERLFSEHTLKAYHDDIVQFNRFLVQEQLTLRSFSYQEARGYLQMLYDMGLQRTTVSRKISTLRSFYAYWMTIEENITNPFVQLVHPKKERYLPSFFYAEEMDALFDTVIHDHTKGLRDRVILELLYATGIRVSELVGLKKSDVDLSMSLLKVMGKGQKERIVPFGEFCRQSIIDYLESFTPIQRAKHDYLIVNMQGKPITERGVRYILNDIVKRTTGVTAIHPHKLRHTFATHLLDAGADLRTVQNLLGHVNLSTTGRYTHVTNQQLRNVYLQAHPRAQKGE</sequence>
<dbReference type="PANTHER" id="PTHR30349">
    <property type="entry name" value="PHAGE INTEGRASE-RELATED"/>
    <property type="match status" value="1"/>
</dbReference>
<feature type="domain" description="Tyr recombinase" evidence="12">
    <location>
        <begin position="123"/>
        <end position="304"/>
    </location>
</feature>
<feature type="active site" evidence="10">
    <location>
        <position position="282"/>
    </location>
</feature>
<evidence type="ECO:0000259" key="13">
    <source>
        <dbReference type="PROSITE" id="PS51900"/>
    </source>
</evidence>
<dbReference type="PROSITE" id="PS51900">
    <property type="entry name" value="CB"/>
    <property type="match status" value="1"/>
</dbReference>
<dbReference type="InterPro" id="IPR013762">
    <property type="entry name" value="Integrase-like_cat_sf"/>
</dbReference>
<comment type="similarity">
    <text evidence="2 10">Belongs to the 'phage' integrase family. XerC subfamily.</text>
</comment>
<comment type="function">
    <text evidence="10">Site-specific tyrosine recombinase, which acts by catalyzing the cutting and rejoining of the recombining DNA molecules. The XerC-XerD complex is essential to convert dimers of the bacterial chromosome into monomers to permit their segregation at cell division. It also contributes to the segregational stability of plasmids.</text>
</comment>
<dbReference type="GO" id="GO:0009037">
    <property type="term" value="F:tyrosine-based site-specific recombinase activity"/>
    <property type="evidence" value="ECO:0007669"/>
    <property type="project" value="UniProtKB-UniRule"/>
</dbReference>
<dbReference type="Gene3D" id="1.10.443.10">
    <property type="entry name" value="Intergrase catalytic core"/>
    <property type="match status" value="1"/>
</dbReference>
<evidence type="ECO:0000313" key="15">
    <source>
        <dbReference type="Proteomes" id="UP000242752"/>
    </source>
</evidence>
<proteinExistence type="inferred from homology"/>
<dbReference type="Pfam" id="PF02899">
    <property type="entry name" value="Phage_int_SAM_1"/>
    <property type="match status" value="1"/>
</dbReference>
<keyword evidence="9 10" id="KW-0131">Cell cycle</keyword>
<dbReference type="InterPro" id="IPR011931">
    <property type="entry name" value="Recomb_XerC"/>
</dbReference>
<evidence type="ECO:0000256" key="4">
    <source>
        <dbReference type="ARBA" id="ARBA00022618"/>
    </source>
</evidence>
<evidence type="ECO:0000256" key="7">
    <source>
        <dbReference type="ARBA" id="ARBA00023125"/>
    </source>
</evidence>
<keyword evidence="6 10" id="KW-0229">DNA integration</keyword>
<dbReference type="InterPro" id="IPR010998">
    <property type="entry name" value="Integrase_recombinase_N"/>
</dbReference>
<dbReference type="InterPro" id="IPR023009">
    <property type="entry name" value="Tyrosine_recombinase_XerC/XerD"/>
</dbReference>
<keyword evidence="8 10" id="KW-0233">DNA recombination</keyword>
<evidence type="ECO:0000256" key="3">
    <source>
        <dbReference type="ARBA" id="ARBA00022490"/>
    </source>
</evidence>
<comment type="subcellular location">
    <subcellularLocation>
        <location evidence="1 10">Cytoplasm</location>
    </subcellularLocation>
</comment>
<evidence type="ECO:0000256" key="2">
    <source>
        <dbReference type="ARBA" id="ARBA00006657"/>
    </source>
</evidence>
<name>A0A2K3YNY1_9STAP</name>
<evidence type="ECO:0000256" key="11">
    <source>
        <dbReference type="NCBIfam" id="TIGR02224"/>
    </source>
</evidence>
<dbReference type="Proteomes" id="UP000242752">
    <property type="component" value="Unassembled WGS sequence"/>
</dbReference>
<dbReference type="InterPro" id="IPR044068">
    <property type="entry name" value="CB"/>
</dbReference>
<organism evidence="14 15">
    <name type="scientific">Staphylococcus rostri</name>
    <dbReference type="NCBI Taxonomy" id="522262"/>
    <lineage>
        <taxon>Bacteria</taxon>
        <taxon>Bacillati</taxon>
        <taxon>Bacillota</taxon>
        <taxon>Bacilli</taxon>
        <taxon>Bacillales</taxon>
        <taxon>Staphylococcaceae</taxon>
        <taxon>Staphylococcus</taxon>
    </lineage>
</organism>
<feature type="domain" description="Core-binding (CB)" evidence="13">
    <location>
        <begin position="17"/>
        <end position="102"/>
    </location>
</feature>
<dbReference type="InterPro" id="IPR011010">
    <property type="entry name" value="DNA_brk_join_enz"/>
</dbReference>
<dbReference type="Pfam" id="PF00589">
    <property type="entry name" value="Phage_integrase"/>
    <property type="match status" value="1"/>
</dbReference>